<evidence type="ECO:0000256" key="12">
    <source>
        <dbReference type="ARBA" id="ARBA00023136"/>
    </source>
</evidence>
<keyword evidence="8" id="KW-0106">Calcium</keyword>
<dbReference type="GO" id="GO:0005524">
    <property type="term" value="F:ATP binding"/>
    <property type="evidence" value="ECO:0007669"/>
    <property type="project" value="UniProtKB-KW"/>
</dbReference>
<feature type="binding site" evidence="16">
    <location>
        <begin position="204"/>
        <end position="208"/>
    </location>
    <ligand>
        <name>ATP</name>
        <dbReference type="ChEBI" id="CHEBI:30616"/>
    </ligand>
</feature>
<comment type="cofactor">
    <cofactor evidence="2">
        <name>Mg(2+)</name>
        <dbReference type="ChEBI" id="CHEBI:18420"/>
    </cofactor>
</comment>
<keyword evidence="7 17" id="KW-0378">Hydrolase</keyword>
<dbReference type="OMA" id="NEECRYQ"/>
<evidence type="ECO:0000256" key="5">
    <source>
        <dbReference type="ARBA" id="ARBA00022692"/>
    </source>
</evidence>
<dbReference type="FunFam" id="3.30.420.40:FF:000068">
    <property type="entry name" value="Ectonucleoside triphosphate diphosphohydrolase 1"/>
    <property type="match status" value="1"/>
</dbReference>
<evidence type="ECO:0000256" key="15">
    <source>
        <dbReference type="PIRSR" id="PIRSR600407-1"/>
    </source>
</evidence>
<keyword evidence="19" id="KW-0732">Signal</keyword>
<evidence type="ECO:0000256" key="11">
    <source>
        <dbReference type="ARBA" id="ARBA00022989"/>
    </source>
</evidence>
<evidence type="ECO:0000256" key="17">
    <source>
        <dbReference type="RuleBase" id="RU003833"/>
    </source>
</evidence>
<feature type="chain" id="PRO_5025341220" evidence="19">
    <location>
        <begin position="21"/>
        <end position="510"/>
    </location>
</feature>
<dbReference type="InParanoid" id="A0A674NRF8"/>
<gene>
    <name evidence="20" type="primary">entpd2</name>
</gene>
<dbReference type="Ensembl" id="ENSTRUT00000081472.1">
    <property type="protein sequence ID" value="ENSTRUP00000076202.1"/>
    <property type="gene ID" value="ENSTRUG00000003650.3"/>
</dbReference>
<evidence type="ECO:0000256" key="19">
    <source>
        <dbReference type="SAM" id="SignalP"/>
    </source>
</evidence>
<keyword evidence="12 18" id="KW-0472">Membrane</keyword>
<comment type="subcellular location">
    <subcellularLocation>
        <location evidence="3">Membrane</location>
        <topology evidence="3">Multi-pass membrane protein</topology>
    </subcellularLocation>
</comment>
<keyword evidence="6 16" id="KW-0547">Nucleotide-binding</keyword>
<evidence type="ECO:0000256" key="13">
    <source>
        <dbReference type="ARBA" id="ARBA00023157"/>
    </source>
</evidence>
<dbReference type="PANTHER" id="PTHR11782:SF33">
    <property type="entry name" value="ECTONUCLEOSIDE TRIPHOSPHATE DIPHOSPHOHYDROLASE 2"/>
    <property type="match status" value="1"/>
</dbReference>
<evidence type="ECO:0000256" key="7">
    <source>
        <dbReference type="ARBA" id="ARBA00022801"/>
    </source>
</evidence>
<dbReference type="Proteomes" id="UP000005226">
    <property type="component" value="Chromosome 6"/>
</dbReference>
<evidence type="ECO:0000256" key="6">
    <source>
        <dbReference type="ARBA" id="ARBA00022741"/>
    </source>
</evidence>
<organism evidence="20 21">
    <name type="scientific">Takifugu rubripes</name>
    <name type="common">Japanese pufferfish</name>
    <name type="synonym">Fugu rubripes</name>
    <dbReference type="NCBI Taxonomy" id="31033"/>
    <lineage>
        <taxon>Eukaryota</taxon>
        <taxon>Metazoa</taxon>
        <taxon>Chordata</taxon>
        <taxon>Craniata</taxon>
        <taxon>Vertebrata</taxon>
        <taxon>Euteleostomi</taxon>
        <taxon>Actinopterygii</taxon>
        <taxon>Neopterygii</taxon>
        <taxon>Teleostei</taxon>
        <taxon>Neoteleostei</taxon>
        <taxon>Acanthomorphata</taxon>
        <taxon>Eupercaria</taxon>
        <taxon>Tetraodontiformes</taxon>
        <taxon>Tetradontoidea</taxon>
        <taxon>Tetraodontidae</taxon>
        <taxon>Takifugu</taxon>
    </lineage>
</organism>
<reference evidence="20" key="3">
    <citation type="submission" date="2025-09" db="UniProtKB">
        <authorList>
            <consortium name="Ensembl"/>
        </authorList>
    </citation>
    <scope>IDENTIFICATION</scope>
</reference>
<dbReference type="GO" id="GO:0045134">
    <property type="term" value="F:UDP phosphatase activity"/>
    <property type="evidence" value="ECO:0007669"/>
    <property type="project" value="TreeGrafter"/>
</dbReference>
<dbReference type="GO" id="GO:0017111">
    <property type="term" value="F:ribonucleoside triphosphate phosphatase activity"/>
    <property type="evidence" value="ECO:0007669"/>
    <property type="project" value="TreeGrafter"/>
</dbReference>
<evidence type="ECO:0000256" key="2">
    <source>
        <dbReference type="ARBA" id="ARBA00001946"/>
    </source>
</evidence>
<evidence type="ECO:0000256" key="8">
    <source>
        <dbReference type="ARBA" id="ARBA00022837"/>
    </source>
</evidence>
<evidence type="ECO:0000256" key="3">
    <source>
        <dbReference type="ARBA" id="ARBA00004141"/>
    </source>
</evidence>
<evidence type="ECO:0000256" key="18">
    <source>
        <dbReference type="SAM" id="Phobius"/>
    </source>
</evidence>
<evidence type="ECO:0000256" key="9">
    <source>
        <dbReference type="ARBA" id="ARBA00022840"/>
    </source>
</evidence>
<keyword evidence="14" id="KW-0325">Glycoprotein</keyword>
<dbReference type="InterPro" id="IPR000407">
    <property type="entry name" value="GDA1_CD39_NTPase"/>
</dbReference>
<feature type="active site" description="Proton acceptor" evidence="15">
    <location>
        <position position="165"/>
    </location>
</feature>
<proteinExistence type="inferred from homology"/>
<evidence type="ECO:0000256" key="10">
    <source>
        <dbReference type="ARBA" id="ARBA00022842"/>
    </source>
</evidence>
<dbReference type="GO" id="GO:0005886">
    <property type="term" value="C:plasma membrane"/>
    <property type="evidence" value="ECO:0007669"/>
    <property type="project" value="TreeGrafter"/>
</dbReference>
<evidence type="ECO:0000313" key="21">
    <source>
        <dbReference type="Proteomes" id="UP000005226"/>
    </source>
</evidence>
<reference evidence="20" key="2">
    <citation type="submission" date="2025-08" db="UniProtKB">
        <authorList>
            <consortium name="Ensembl"/>
        </authorList>
    </citation>
    <scope>IDENTIFICATION</scope>
</reference>
<sequence length="510" mass="56563">FMAHCFTRAVPIVLLVFGLAAILLLTVPTEDIQEAPGFRYGIVLDAGSSHTSLFIYKWRADKENGTGVVTQHSECHVKGGGISSYAGQRGAAGRSLGGCLDQAVKDIPKEKHNLTPVYLGATAGMRLLQLSSPQQSFQILQEVSQKIQSYPFDYRGASVLSGQEEGAYGWVTVNYLSENFIKYGFVGHWLSPSRPTVGALDFGGASTQITFETRDKIEDDTDMIKLRLYGYEYSVYTHSFLCYGQGQVLKRLLAHLLKSQGYSASIIHPCYPVGHSTNIKLDSIFDSPCSDKYKAQTYNSQSTLSVRGSGHYEHCLGNVSEIFSFDNCSFSQCSFDNVFQPNVTGSFVAFSAFFYLHSFLERITGIRVITPSLLDQAAKTVCQMTYSQMLIRAPEDQARLQDYCAVSVFVKILMLRGYSFDETTFPHISFQKKVGDASVGWALGYMLTLSNLLPAEMPATRKSLSMEVWGALLFLLVFLLVAVLLFTLLKVCFIKKSVDYHEPNTVSETL</sequence>
<dbReference type="Pfam" id="PF01150">
    <property type="entry name" value="GDA1_CD39"/>
    <property type="match status" value="1"/>
</dbReference>
<dbReference type="Gene3D" id="3.30.420.40">
    <property type="match status" value="1"/>
</dbReference>
<comment type="similarity">
    <text evidence="4 17">Belongs to the GDA1/CD39 NTPase family.</text>
</comment>
<feature type="transmembrane region" description="Helical" evidence="18">
    <location>
        <begin position="468"/>
        <end position="489"/>
    </location>
</feature>
<evidence type="ECO:0000256" key="4">
    <source>
        <dbReference type="ARBA" id="ARBA00009283"/>
    </source>
</evidence>
<dbReference type="AlphaFoldDB" id="A0A674NRF8"/>
<reference evidence="20 21" key="1">
    <citation type="journal article" date="2011" name="Genome Biol. Evol.">
        <title>Integration of the genetic map and genome assembly of fugu facilitates insights into distinct features of genome evolution in teleosts and mammals.</title>
        <authorList>
            <person name="Kai W."/>
            <person name="Kikuchi K."/>
            <person name="Tohari S."/>
            <person name="Chew A.K."/>
            <person name="Tay A."/>
            <person name="Fujiwara A."/>
            <person name="Hosoya S."/>
            <person name="Suetake H."/>
            <person name="Naruse K."/>
            <person name="Brenner S."/>
            <person name="Suzuki Y."/>
            <person name="Venkatesh B."/>
        </authorList>
    </citation>
    <scope>NUCLEOTIDE SEQUENCE [LARGE SCALE GENOMIC DNA]</scope>
</reference>
<evidence type="ECO:0000256" key="16">
    <source>
        <dbReference type="PIRSR" id="PIRSR600407-2"/>
    </source>
</evidence>
<keyword evidence="11 18" id="KW-1133">Transmembrane helix</keyword>
<accession>A0A674NRF8</accession>
<feature type="signal peptide" evidence="19">
    <location>
        <begin position="1"/>
        <end position="20"/>
    </location>
</feature>
<evidence type="ECO:0000256" key="1">
    <source>
        <dbReference type="ARBA" id="ARBA00001913"/>
    </source>
</evidence>
<dbReference type="PROSITE" id="PS01238">
    <property type="entry name" value="GDA1_CD39_NTPASE"/>
    <property type="match status" value="1"/>
</dbReference>
<dbReference type="GeneTree" id="ENSGT01150000286965"/>
<evidence type="ECO:0000256" key="14">
    <source>
        <dbReference type="ARBA" id="ARBA00023180"/>
    </source>
</evidence>
<comment type="cofactor">
    <cofactor evidence="1">
        <name>Ca(2+)</name>
        <dbReference type="ChEBI" id="CHEBI:29108"/>
    </cofactor>
</comment>
<dbReference type="PANTHER" id="PTHR11782">
    <property type="entry name" value="ADENOSINE/GUANOSINE DIPHOSPHATASE"/>
    <property type="match status" value="1"/>
</dbReference>
<dbReference type="GO" id="GO:0004382">
    <property type="term" value="F:GDP phosphatase activity"/>
    <property type="evidence" value="ECO:0007669"/>
    <property type="project" value="TreeGrafter"/>
</dbReference>
<keyword evidence="21" id="KW-1185">Reference proteome</keyword>
<evidence type="ECO:0000313" key="20">
    <source>
        <dbReference type="Ensembl" id="ENSTRUP00000076202.1"/>
    </source>
</evidence>
<dbReference type="GO" id="GO:0009134">
    <property type="term" value="P:nucleoside diphosphate catabolic process"/>
    <property type="evidence" value="ECO:0007669"/>
    <property type="project" value="TreeGrafter"/>
</dbReference>
<keyword evidence="9 16" id="KW-0067">ATP-binding</keyword>
<name>A0A674NRF8_TAKRU</name>
<keyword evidence="5 18" id="KW-0812">Transmembrane</keyword>
<protein>
    <submittedName>
        <fullName evidence="20">Ectonucleoside triphosphate diphosphohydrolase 2</fullName>
    </submittedName>
</protein>
<dbReference type="FunFam" id="3.30.420.150:FF:000002">
    <property type="entry name" value="Ectonucleoside triphosphate diphosphohydrolase 1"/>
    <property type="match status" value="1"/>
</dbReference>
<keyword evidence="13" id="KW-1015">Disulfide bond</keyword>
<keyword evidence="10" id="KW-0460">Magnesium</keyword>
<dbReference type="Gene3D" id="3.30.420.150">
    <property type="entry name" value="Exopolyphosphatase. Domain 2"/>
    <property type="match status" value="1"/>
</dbReference>